<dbReference type="PANTHER" id="PTHR11070">
    <property type="entry name" value="UVRD / RECB / PCRA DNA HELICASE FAMILY MEMBER"/>
    <property type="match status" value="1"/>
</dbReference>
<dbReference type="GO" id="GO:0000725">
    <property type="term" value="P:recombinational repair"/>
    <property type="evidence" value="ECO:0007669"/>
    <property type="project" value="TreeGrafter"/>
</dbReference>
<sequence length="157" mass="17564">MRLNTAQRLALNLDSHIVIDAGAGTGKTLTIIERIIEHYLTEDQRATRLLPKPERPSRLQGGMIYAPASERIELSEWGGLLPGEVVLLTFTNRAADDMRDRLRKNISRLQPGPIGDDGTRRSDPRIRHQGFGEQLLTLLEDAPIGTIDSFFNRLISP</sequence>
<keyword evidence="1" id="KW-0547">Nucleotide-binding</keyword>
<evidence type="ECO:0000256" key="3">
    <source>
        <dbReference type="ARBA" id="ARBA00022806"/>
    </source>
</evidence>
<reference evidence="6" key="1">
    <citation type="submission" date="2018-05" db="EMBL/GenBank/DDBJ databases">
        <authorList>
            <person name="Lanie J.A."/>
            <person name="Ng W.-L."/>
            <person name="Kazmierczak K.M."/>
            <person name="Andrzejewski T.M."/>
            <person name="Davidsen T.M."/>
            <person name="Wayne K.J."/>
            <person name="Tettelin H."/>
            <person name="Glass J.I."/>
            <person name="Rusch D."/>
            <person name="Podicherti R."/>
            <person name="Tsui H.-C.T."/>
            <person name="Winkler M.E."/>
        </authorList>
    </citation>
    <scope>NUCLEOTIDE SEQUENCE</scope>
</reference>
<dbReference type="EMBL" id="UINC01218279">
    <property type="protein sequence ID" value="SVE45237.1"/>
    <property type="molecule type" value="Genomic_DNA"/>
</dbReference>
<evidence type="ECO:0000259" key="5">
    <source>
        <dbReference type="Pfam" id="PF00580"/>
    </source>
</evidence>
<dbReference type="Gene3D" id="3.40.50.300">
    <property type="entry name" value="P-loop containing nucleotide triphosphate hydrolases"/>
    <property type="match status" value="1"/>
</dbReference>
<dbReference type="AlphaFoldDB" id="A0A383DLA1"/>
<proteinExistence type="predicted"/>
<dbReference type="InterPro" id="IPR014016">
    <property type="entry name" value="UvrD-like_ATP-bd"/>
</dbReference>
<feature type="non-terminal residue" evidence="6">
    <location>
        <position position="157"/>
    </location>
</feature>
<accession>A0A383DLA1</accession>
<protein>
    <recommendedName>
        <fullName evidence="5">UvrD-like helicase ATP-binding domain-containing protein</fullName>
    </recommendedName>
</protein>
<dbReference type="GO" id="GO:0005524">
    <property type="term" value="F:ATP binding"/>
    <property type="evidence" value="ECO:0007669"/>
    <property type="project" value="UniProtKB-KW"/>
</dbReference>
<evidence type="ECO:0000256" key="2">
    <source>
        <dbReference type="ARBA" id="ARBA00022801"/>
    </source>
</evidence>
<feature type="domain" description="UvrD-like helicase ATP-binding" evidence="5">
    <location>
        <begin position="3"/>
        <end position="46"/>
    </location>
</feature>
<dbReference type="Pfam" id="PF00580">
    <property type="entry name" value="UvrD-helicase"/>
    <property type="match status" value="2"/>
</dbReference>
<evidence type="ECO:0000256" key="4">
    <source>
        <dbReference type="ARBA" id="ARBA00022840"/>
    </source>
</evidence>
<dbReference type="SUPFAM" id="SSF52540">
    <property type="entry name" value="P-loop containing nucleoside triphosphate hydrolases"/>
    <property type="match status" value="1"/>
</dbReference>
<evidence type="ECO:0000256" key="1">
    <source>
        <dbReference type="ARBA" id="ARBA00022741"/>
    </source>
</evidence>
<feature type="domain" description="UvrD-like helicase ATP-binding" evidence="5">
    <location>
        <begin position="79"/>
        <end position="155"/>
    </location>
</feature>
<dbReference type="InterPro" id="IPR027417">
    <property type="entry name" value="P-loop_NTPase"/>
</dbReference>
<keyword evidence="3" id="KW-0347">Helicase</keyword>
<dbReference type="GO" id="GO:0043138">
    <property type="term" value="F:3'-5' DNA helicase activity"/>
    <property type="evidence" value="ECO:0007669"/>
    <property type="project" value="TreeGrafter"/>
</dbReference>
<dbReference type="InterPro" id="IPR000212">
    <property type="entry name" value="DNA_helicase_UvrD/REP"/>
</dbReference>
<dbReference type="GO" id="GO:0016787">
    <property type="term" value="F:hydrolase activity"/>
    <property type="evidence" value="ECO:0007669"/>
    <property type="project" value="UniProtKB-KW"/>
</dbReference>
<keyword evidence="2" id="KW-0378">Hydrolase</keyword>
<name>A0A383DLA1_9ZZZZ</name>
<dbReference type="GO" id="GO:0003677">
    <property type="term" value="F:DNA binding"/>
    <property type="evidence" value="ECO:0007669"/>
    <property type="project" value="InterPro"/>
</dbReference>
<gene>
    <name evidence="6" type="ORF">METZ01_LOCUS498091</name>
</gene>
<evidence type="ECO:0000313" key="6">
    <source>
        <dbReference type="EMBL" id="SVE45237.1"/>
    </source>
</evidence>
<dbReference type="PANTHER" id="PTHR11070:SF2">
    <property type="entry name" value="ATP-DEPENDENT DNA HELICASE SRS2"/>
    <property type="match status" value="1"/>
</dbReference>
<keyword evidence="4" id="KW-0067">ATP-binding</keyword>
<organism evidence="6">
    <name type="scientific">marine metagenome</name>
    <dbReference type="NCBI Taxonomy" id="408172"/>
    <lineage>
        <taxon>unclassified sequences</taxon>
        <taxon>metagenomes</taxon>
        <taxon>ecological metagenomes</taxon>
    </lineage>
</organism>